<evidence type="ECO:0000313" key="3">
    <source>
        <dbReference type="Proteomes" id="UP000004259"/>
    </source>
</evidence>
<protein>
    <submittedName>
        <fullName evidence="2">DNA binding domain protein, excisionase family</fullName>
    </submittedName>
</protein>
<dbReference type="AlphaFoldDB" id="E9SE43"/>
<comment type="caution">
    <text evidence="2">The sequence shown here is derived from an EMBL/GenBank/DDBJ whole genome shotgun (WGS) entry which is preliminary data.</text>
</comment>
<evidence type="ECO:0000313" key="2">
    <source>
        <dbReference type="EMBL" id="EGC02420.1"/>
    </source>
</evidence>
<name>E9SE43_RUMAL</name>
<dbReference type="Proteomes" id="UP000004259">
    <property type="component" value="Unassembled WGS sequence"/>
</dbReference>
<accession>E9SE43</accession>
<organism evidence="2 3">
    <name type="scientific">Ruminococcus albus 8</name>
    <dbReference type="NCBI Taxonomy" id="246199"/>
    <lineage>
        <taxon>Bacteria</taxon>
        <taxon>Bacillati</taxon>
        <taxon>Bacillota</taxon>
        <taxon>Clostridia</taxon>
        <taxon>Eubacteriales</taxon>
        <taxon>Oscillospiraceae</taxon>
        <taxon>Ruminococcus</taxon>
    </lineage>
</organism>
<feature type="domain" description="Helix-turn-helix" evidence="1">
    <location>
        <begin position="5"/>
        <end position="52"/>
    </location>
</feature>
<keyword evidence="3" id="KW-1185">Reference proteome</keyword>
<dbReference type="RefSeq" id="WP_002850904.1">
    <property type="nucleotide sequence ID" value="NZ_ADKM02000094.1"/>
</dbReference>
<dbReference type="EMBL" id="ADKM02000094">
    <property type="protein sequence ID" value="EGC02420.1"/>
    <property type="molecule type" value="Genomic_DNA"/>
</dbReference>
<evidence type="ECO:0000259" key="1">
    <source>
        <dbReference type="Pfam" id="PF12728"/>
    </source>
</evidence>
<dbReference type="OrthoDB" id="2083128at2"/>
<gene>
    <name evidence="2" type="ORF">CUS_5199</name>
</gene>
<reference evidence="2 3" key="1">
    <citation type="submission" date="2011-02" db="EMBL/GenBank/DDBJ databases">
        <authorList>
            <person name="Nelson K.E."/>
            <person name="Sutton G."/>
            <person name="Torralba M."/>
            <person name="Durkin S."/>
            <person name="Harkins D."/>
            <person name="Montgomery R."/>
            <person name="Ziemer C."/>
            <person name="Klaassens E."/>
            <person name="Ocuiv P."/>
            <person name="Morrison M."/>
        </authorList>
    </citation>
    <scope>NUCLEOTIDE SEQUENCE [LARGE SCALE GENOMIC DNA]</scope>
    <source>
        <strain evidence="2 3">8</strain>
    </source>
</reference>
<dbReference type="STRING" id="246199.CUS_5199"/>
<sequence length="71" mass="8105">MEKVLYTVKEVSQILHTNPSYVYQLINTGLLPVLKLGSYKVRHEALMKFLSEYEGYDLSDPNNVEKITATA</sequence>
<dbReference type="InterPro" id="IPR041657">
    <property type="entry name" value="HTH_17"/>
</dbReference>
<dbReference type="eggNOG" id="ENOG5033AWG">
    <property type="taxonomic scope" value="Bacteria"/>
</dbReference>
<dbReference type="Pfam" id="PF12728">
    <property type="entry name" value="HTH_17"/>
    <property type="match status" value="1"/>
</dbReference>
<proteinExistence type="predicted"/>